<evidence type="ECO:0008006" key="11">
    <source>
        <dbReference type="Google" id="ProtNLM"/>
    </source>
</evidence>
<dbReference type="PANTHER" id="PTHR10984:SF30">
    <property type="entry name" value="ENDOPLASMIC RETICULUM-GOLGI INTERMEDIATE COMPARTMENT PROTEIN 2"/>
    <property type="match status" value="1"/>
</dbReference>
<protein>
    <recommendedName>
        <fullName evidence="11">Endoplasmic reticulum-Golgi intermediate compartment protein 2</fullName>
    </recommendedName>
</protein>
<keyword evidence="6" id="KW-0732">Signal</keyword>
<dbReference type="GO" id="GO:0005783">
    <property type="term" value="C:endoplasmic reticulum"/>
    <property type="evidence" value="ECO:0007669"/>
    <property type="project" value="TreeGrafter"/>
</dbReference>
<feature type="domain" description="Endoplasmic reticulum vesicle transporter C-terminal" evidence="7">
    <location>
        <begin position="127"/>
        <end position="241"/>
    </location>
</feature>
<evidence type="ECO:0000256" key="6">
    <source>
        <dbReference type="SAM" id="SignalP"/>
    </source>
</evidence>
<evidence type="ECO:0000256" key="2">
    <source>
        <dbReference type="ARBA" id="ARBA00005648"/>
    </source>
</evidence>
<feature type="non-terminal residue" evidence="9">
    <location>
        <position position="242"/>
    </location>
</feature>
<evidence type="ECO:0000313" key="10">
    <source>
        <dbReference type="Proteomes" id="UP000678393"/>
    </source>
</evidence>
<accession>A0A8S4A4G4</accession>
<evidence type="ECO:0000259" key="8">
    <source>
        <dbReference type="Pfam" id="PF13850"/>
    </source>
</evidence>
<gene>
    <name evidence="9" type="ORF">CUNI_LOCUS18879</name>
</gene>
<dbReference type="InterPro" id="IPR045888">
    <property type="entry name" value="Erv"/>
</dbReference>
<sequence length="242" mass="28015">SLITFVLIGVLILSEIRYYADTELQFEYLVDTNITGKIKLNIDMTIAMKCHHIGADVLDQTGQDVFSFGQLQEEPVFWELNPDEEEYRNMFREHNEYLTKQYHALQDILWKSKDIQLKAKFPKRKAHSSKKEPDSCNIYGSFELNKVAGNFHITAGKSIPVIPKGHAHLAMMMDVSDYNFSHRIDHFSIGDEARGIIYPLDGTEIVTAYSHHSFQYFMQIVPTEIRTYSTNMNTYQFAVTEK</sequence>
<dbReference type="Proteomes" id="UP000678393">
    <property type="component" value="Unassembled WGS sequence"/>
</dbReference>
<comment type="caution">
    <text evidence="9">The sequence shown here is derived from an EMBL/GenBank/DDBJ whole genome shotgun (WGS) entry which is preliminary data.</text>
</comment>
<reference evidence="9" key="1">
    <citation type="submission" date="2021-04" db="EMBL/GenBank/DDBJ databases">
        <authorList>
            <consortium name="Molecular Ecology Group"/>
        </authorList>
    </citation>
    <scope>NUCLEOTIDE SEQUENCE</scope>
</reference>
<keyword evidence="5" id="KW-0472">Membrane</keyword>
<feature type="chain" id="PRO_5035842837" description="Endoplasmic reticulum-Golgi intermediate compartment protein 2" evidence="6">
    <location>
        <begin position="23"/>
        <end position="242"/>
    </location>
</feature>
<dbReference type="Pfam" id="PF07970">
    <property type="entry name" value="COPIIcoated_ERV"/>
    <property type="match status" value="1"/>
</dbReference>
<dbReference type="GO" id="GO:0006890">
    <property type="term" value="P:retrograde vesicle-mediated transport, Golgi to endoplasmic reticulum"/>
    <property type="evidence" value="ECO:0007669"/>
    <property type="project" value="TreeGrafter"/>
</dbReference>
<evidence type="ECO:0000256" key="4">
    <source>
        <dbReference type="ARBA" id="ARBA00022989"/>
    </source>
</evidence>
<comment type="similarity">
    <text evidence="2">Belongs to the ERGIC family.</text>
</comment>
<feature type="signal peptide" evidence="6">
    <location>
        <begin position="1"/>
        <end position="22"/>
    </location>
</feature>
<keyword evidence="3" id="KW-0812">Transmembrane</keyword>
<dbReference type="Pfam" id="PF13850">
    <property type="entry name" value="ERGIC_N"/>
    <property type="match status" value="1"/>
</dbReference>
<name>A0A8S4A4G4_9EUPU</name>
<evidence type="ECO:0000256" key="5">
    <source>
        <dbReference type="ARBA" id="ARBA00023136"/>
    </source>
</evidence>
<dbReference type="GO" id="GO:0033116">
    <property type="term" value="C:endoplasmic reticulum-Golgi intermediate compartment membrane"/>
    <property type="evidence" value="ECO:0007669"/>
    <property type="project" value="UniProtKB-SubCell"/>
</dbReference>
<feature type="non-terminal residue" evidence="9">
    <location>
        <position position="1"/>
    </location>
</feature>
<keyword evidence="10" id="KW-1185">Reference proteome</keyword>
<evidence type="ECO:0000313" key="9">
    <source>
        <dbReference type="EMBL" id="CAG5133321.1"/>
    </source>
</evidence>
<dbReference type="InterPro" id="IPR012936">
    <property type="entry name" value="Erv_C"/>
</dbReference>
<dbReference type="GO" id="GO:0030134">
    <property type="term" value="C:COPII-coated ER to Golgi transport vesicle"/>
    <property type="evidence" value="ECO:0007669"/>
    <property type="project" value="TreeGrafter"/>
</dbReference>
<organism evidence="9 10">
    <name type="scientific">Candidula unifasciata</name>
    <dbReference type="NCBI Taxonomy" id="100452"/>
    <lineage>
        <taxon>Eukaryota</taxon>
        <taxon>Metazoa</taxon>
        <taxon>Spiralia</taxon>
        <taxon>Lophotrochozoa</taxon>
        <taxon>Mollusca</taxon>
        <taxon>Gastropoda</taxon>
        <taxon>Heterobranchia</taxon>
        <taxon>Euthyneura</taxon>
        <taxon>Panpulmonata</taxon>
        <taxon>Eupulmonata</taxon>
        <taxon>Stylommatophora</taxon>
        <taxon>Helicina</taxon>
        <taxon>Helicoidea</taxon>
        <taxon>Geomitridae</taxon>
        <taxon>Candidula</taxon>
    </lineage>
</organism>
<dbReference type="GO" id="GO:0006888">
    <property type="term" value="P:endoplasmic reticulum to Golgi vesicle-mediated transport"/>
    <property type="evidence" value="ECO:0007669"/>
    <property type="project" value="TreeGrafter"/>
</dbReference>
<evidence type="ECO:0000256" key="3">
    <source>
        <dbReference type="ARBA" id="ARBA00022692"/>
    </source>
</evidence>
<dbReference type="OrthoDB" id="5541786at2759"/>
<comment type="subcellular location">
    <subcellularLocation>
        <location evidence="1">Endoplasmic reticulum-Golgi intermediate compartment membrane</location>
        <topology evidence="1">Multi-pass membrane protein</topology>
    </subcellularLocation>
</comment>
<evidence type="ECO:0000256" key="1">
    <source>
        <dbReference type="ARBA" id="ARBA00004457"/>
    </source>
</evidence>
<evidence type="ECO:0000259" key="7">
    <source>
        <dbReference type="Pfam" id="PF07970"/>
    </source>
</evidence>
<dbReference type="PANTHER" id="PTHR10984">
    <property type="entry name" value="ENDOPLASMIC RETICULUM-GOLGI INTERMEDIATE COMPARTMENT PROTEIN"/>
    <property type="match status" value="1"/>
</dbReference>
<proteinExistence type="inferred from homology"/>
<dbReference type="AlphaFoldDB" id="A0A8S4A4G4"/>
<dbReference type="EMBL" id="CAJHNH020006112">
    <property type="protein sequence ID" value="CAG5133321.1"/>
    <property type="molecule type" value="Genomic_DNA"/>
</dbReference>
<feature type="domain" description="Endoplasmic reticulum vesicle transporter N-terminal" evidence="8">
    <location>
        <begin position="1"/>
        <end position="64"/>
    </location>
</feature>
<keyword evidence="4" id="KW-1133">Transmembrane helix</keyword>
<dbReference type="InterPro" id="IPR039542">
    <property type="entry name" value="Erv_N"/>
</dbReference>